<keyword evidence="2" id="KW-0808">Transferase</keyword>
<keyword evidence="2" id="KW-0695">RNA-directed DNA polymerase</keyword>
<sequence>IVNSTKSQVVKTSDSQFLGFTFPGKHIRWHSKTLHKFKQKVRELTNRNWGVSMKYQLFKASQYLRGWIHYFGIANCYQLC</sequence>
<reference evidence="2 3" key="1">
    <citation type="submission" date="2018-01" db="EMBL/GenBank/DDBJ databases">
        <authorList>
            <person name="Paulsen S."/>
            <person name="Gram L.K."/>
        </authorList>
    </citation>
    <scope>NUCLEOTIDE SEQUENCE [LARGE SCALE GENOMIC DNA]</scope>
    <source>
        <strain evidence="2 3">S3790</strain>
    </source>
</reference>
<evidence type="ECO:0000313" key="3">
    <source>
        <dbReference type="Proteomes" id="UP000307217"/>
    </source>
</evidence>
<dbReference type="Proteomes" id="UP000307217">
    <property type="component" value="Unassembled WGS sequence"/>
</dbReference>
<name>A0A5S3URZ4_9GAMM</name>
<evidence type="ECO:0000259" key="1">
    <source>
        <dbReference type="Pfam" id="PF08388"/>
    </source>
</evidence>
<organism evidence="2 3">
    <name type="scientific">Pseudoalteromonas aurantia</name>
    <dbReference type="NCBI Taxonomy" id="43654"/>
    <lineage>
        <taxon>Bacteria</taxon>
        <taxon>Pseudomonadati</taxon>
        <taxon>Pseudomonadota</taxon>
        <taxon>Gammaproteobacteria</taxon>
        <taxon>Alteromonadales</taxon>
        <taxon>Pseudoalteromonadaceae</taxon>
        <taxon>Pseudoalteromonas</taxon>
    </lineage>
</organism>
<protein>
    <submittedName>
        <fullName evidence="2">Reverse transcriptase</fullName>
    </submittedName>
</protein>
<feature type="domain" description="Group II intron maturase-specific" evidence="1">
    <location>
        <begin position="35"/>
        <end position="78"/>
    </location>
</feature>
<dbReference type="RefSeq" id="WP_283957783.1">
    <property type="nucleotide sequence ID" value="NZ_PNBX01000251.1"/>
</dbReference>
<dbReference type="GO" id="GO:0003964">
    <property type="term" value="F:RNA-directed DNA polymerase activity"/>
    <property type="evidence" value="ECO:0007669"/>
    <property type="project" value="UniProtKB-KW"/>
</dbReference>
<keyword evidence="2" id="KW-0548">Nucleotidyltransferase</keyword>
<proteinExistence type="predicted"/>
<evidence type="ECO:0000313" key="2">
    <source>
        <dbReference type="EMBL" id="TMO59232.1"/>
    </source>
</evidence>
<gene>
    <name evidence="2" type="ORF">CWC19_21410</name>
</gene>
<comment type="caution">
    <text evidence="2">The sequence shown here is derived from an EMBL/GenBank/DDBJ whole genome shotgun (WGS) entry which is preliminary data.</text>
</comment>
<reference evidence="3" key="2">
    <citation type="submission" date="2019-06" db="EMBL/GenBank/DDBJ databases">
        <title>Co-occurence of chitin degradation, pigmentation and bioactivity in marine Pseudoalteromonas.</title>
        <authorList>
            <person name="Sonnenschein E.C."/>
            <person name="Bech P.K."/>
        </authorList>
    </citation>
    <scope>NUCLEOTIDE SEQUENCE [LARGE SCALE GENOMIC DNA]</scope>
    <source>
        <strain evidence="3">S3790</strain>
    </source>
</reference>
<dbReference type="InterPro" id="IPR013597">
    <property type="entry name" value="Mat_intron_G2"/>
</dbReference>
<dbReference type="Pfam" id="PF08388">
    <property type="entry name" value="GIIM"/>
    <property type="match status" value="1"/>
</dbReference>
<feature type="non-terminal residue" evidence="2">
    <location>
        <position position="80"/>
    </location>
</feature>
<dbReference type="AlphaFoldDB" id="A0A5S3URZ4"/>
<feature type="non-terminal residue" evidence="2">
    <location>
        <position position="1"/>
    </location>
</feature>
<accession>A0A5S3URZ4</accession>
<dbReference type="EMBL" id="PNBX01000251">
    <property type="protein sequence ID" value="TMO59232.1"/>
    <property type="molecule type" value="Genomic_DNA"/>
</dbReference>